<evidence type="ECO:0000313" key="8">
    <source>
        <dbReference type="EnsemblMetazoa" id="AAEL014211-PA"/>
    </source>
</evidence>
<keyword evidence="5" id="KW-0539">Nucleus</keyword>
<feature type="domain" description="C2H2-type" evidence="7">
    <location>
        <begin position="174"/>
        <end position="197"/>
    </location>
</feature>
<feature type="domain" description="C2H2-type" evidence="7">
    <location>
        <begin position="201"/>
        <end position="228"/>
    </location>
</feature>
<dbReference type="SUPFAM" id="SSF57667">
    <property type="entry name" value="beta-beta-alpha zinc fingers"/>
    <property type="match status" value="4"/>
</dbReference>
<keyword evidence="9" id="KW-1185">Reference proteome</keyword>
<dbReference type="PROSITE" id="PS00028">
    <property type="entry name" value="ZINC_FINGER_C2H2_1"/>
    <property type="match status" value="5"/>
</dbReference>
<dbReference type="AlphaFoldDB" id="A0A1S4G138"/>
<keyword evidence="2" id="KW-0677">Repeat</keyword>
<keyword evidence="3" id="KW-0863">Zinc-finger</keyword>
<dbReference type="GO" id="GO:0005634">
    <property type="term" value="C:nucleus"/>
    <property type="evidence" value="ECO:0007669"/>
    <property type="project" value="TreeGrafter"/>
</dbReference>
<dbReference type="EnsemblMetazoa" id="AAEL014211-RA">
    <property type="protein sequence ID" value="AAEL014211-PA"/>
    <property type="gene ID" value="AAEL014211"/>
</dbReference>
<evidence type="ECO:0000256" key="5">
    <source>
        <dbReference type="ARBA" id="ARBA00023242"/>
    </source>
</evidence>
<dbReference type="PANTHER" id="PTHR24393:SF34">
    <property type="entry name" value="PR_SET DOMAIN 13"/>
    <property type="match status" value="1"/>
</dbReference>
<feature type="region of interest" description="Disordered" evidence="6">
    <location>
        <begin position="82"/>
        <end position="103"/>
    </location>
</feature>
<feature type="domain" description="C2H2-type" evidence="7">
    <location>
        <begin position="286"/>
        <end position="314"/>
    </location>
</feature>
<dbReference type="InterPro" id="IPR013087">
    <property type="entry name" value="Znf_C2H2_type"/>
</dbReference>
<sequence length="437" mass="49650">MESNNIVVKTETDNNCVAGTDSFNKLEITSAKTGFADEDECHIQSGESIAIKQEVHEFEDDATEFKSEEVLFETKIEHEEPVVNFPKKSSQNQKGSEPKKSSVANLGNERYKCVKCTLMFSSHTDLLHHSNSHGPNNNLRLYRCGYGNCFQVSKTANLLLRHIDLKHGNCRQPFACGICGQKFDTVADFERHRDAMHQNPLLCIECDRLFGSESEIVKHYKTEHGDNAKPKKSTKPKLPALTLFERKNLEKKAAQTYVCKICLIEFKDPVDAKYHVNHHHPDVRHRSCEKCGRTFVRRTDMLRHSRISNSCGNPALKWRNFVCNFCNKSFPSIHDLNQHVTLHADQDPDFKQYTCELCGKSFTVAADYEIHVKRHKGLRPFKCSDCGKRFADLVTRNRHESTGVCPNQMVICCVECDEEFSGVLKLAAHVCPGKKAG</sequence>
<feature type="domain" description="C2H2-type" evidence="7">
    <location>
        <begin position="111"/>
        <end position="138"/>
    </location>
</feature>
<dbReference type="InterPro" id="IPR036236">
    <property type="entry name" value="Znf_C2H2_sf"/>
</dbReference>
<dbReference type="OrthoDB" id="6077919at2759"/>
<dbReference type="FunFam" id="3.30.160.60:FF:000446">
    <property type="entry name" value="Zinc finger protein"/>
    <property type="match status" value="1"/>
</dbReference>
<evidence type="ECO:0000313" key="9">
    <source>
        <dbReference type="Proteomes" id="UP000008820"/>
    </source>
</evidence>
<dbReference type="Pfam" id="PF00096">
    <property type="entry name" value="zf-C2H2"/>
    <property type="match status" value="2"/>
</dbReference>
<evidence type="ECO:0000256" key="2">
    <source>
        <dbReference type="ARBA" id="ARBA00022737"/>
    </source>
</evidence>
<dbReference type="SMART" id="SM00355">
    <property type="entry name" value="ZnF_C2H2"/>
    <property type="match status" value="9"/>
</dbReference>
<gene>
    <name evidence="8" type="primary">5563893</name>
</gene>
<dbReference type="GO" id="GO:0001228">
    <property type="term" value="F:DNA-binding transcription activator activity, RNA polymerase II-specific"/>
    <property type="evidence" value="ECO:0007669"/>
    <property type="project" value="TreeGrafter"/>
</dbReference>
<dbReference type="Proteomes" id="UP000008820">
    <property type="component" value="Chromosome 3"/>
</dbReference>
<evidence type="ECO:0000256" key="4">
    <source>
        <dbReference type="ARBA" id="ARBA00022833"/>
    </source>
</evidence>
<keyword evidence="4" id="KW-0862">Zinc</keyword>
<protein>
    <recommendedName>
        <fullName evidence="7">C2H2-type domain-containing protein</fullName>
    </recommendedName>
</protein>
<proteinExistence type="predicted"/>
<dbReference type="GO" id="GO:0008270">
    <property type="term" value="F:zinc ion binding"/>
    <property type="evidence" value="ECO:0007669"/>
    <property type="project" value="UniProtKB-KW"/>
</dbReference>
<dbReference type="Gene3D" id="3.30.160.60">
    <property type="entry name" value="Classic Zinc Finger"/>
    <property type="match status" value="5"/>
</dbReference>
<dbReference type="PANTHER" id="PTHR24393">
    <property type="entry name" value="ZINC FINGER PROTEIN"/>
    <property type="match status" value="1"/>
</dbReference>
<accession>A0A1S4G138</accession>
<dbReference type="InParanoid" id="A0A1S4G138"/>
<organism evidence="8 9">
    <name type="scientific">Aedes aegypti</name>
    <name type="common">Yellowfever mosquito</name>
    <name type="synonym">Culex aegypti</name>
    <dbReference type="NCBI Taxonomy" id="7159"/>
    <lineage>
        <taxon>Eukaryota</taxon>
        <taxon>Metazoa</taxon>
        <taxon>Ecdysozoa</taxon>
        <taxon>Arthropoda</taxon>
        <taxon>Hexapoda</taxon>
        <taxon>Insecta</taxon>
        <taxon>Pterygota</taxon>
        <taxon>Neoptera</taxon>
        <taxon>Endopterygota</taxon>
        <taxon>Diptera</taxon>
        <taxon>Nematocera</taxon>
        <taxon>Culicoidea</taxon>
        <taxon>Culicidae</taxon>
        <taxon>Culicinae</taxon>
        <taxon>Aedini</taxon>
        <taxon>Aedes</taxon>
        <taxon>Stegomyia</taxon>
    </lineage>
</organism>
<evidence type="ECO:0000256" key="3">
    <source>
        <dbReference type="ARBA" id="ARBA00022771"/>
    </source>
</evidence>
<keyword evidence="1" id="KW-0479">Metal-binding</keyword>
<evidence type="ECO:0000256" key="6">
    <source>
        <dbReference type="SAM" id="MobiDB-lite"/>
    </source>
</evidence>
<evidence type="ECO:0000256" key="1">
    <source>
        <dbReference type="ARBA" id="ARBA00022723"/>
    </source>
</evidence>
<reference evidence="8 9" key="1">
    <citation type="submission" date="2017-06" db="EMBL/GenBank/DDBJ databases">
        <title>Aedes aegypti genome working group (AGWG) sequencing and assembly.</title>
        <authorList>
            <consortium name="Aedes aegypti Genome Working Group (AGWG)"/>
            <person name="Matthews B.J."/>
        </authorList>
    </citation>
    <scope>NUCLEOTIDE SEQUENCE [LARGE SCALE GENOMIC DNA]</scope>
    <source>
        <strain evidence="8 9">LVP_AGWG</strain>
    </source>
</reference>
<dbReference type="Pfam" id="PF13894">
    <property type="entry name" value="zf-C2H2_4"/>
    <property type="match status" value="1"/>
</dbReference>
<reference evidence="8" key="2">
    <citation type="submission" date="2020-05" db="UniProtKB">
        <authorList>
            <consortium name="EnsemblMetazoa"/>
        </authorList>
    </citation>
    <scope>IDENTIFICATION</scope>
    <source>
        <strain evidence="8">LVP_AGWG</strain>
    </source>
</reference>
<evidence type="ECO:0000259" key="7">
    <source>
        <dbReference type="PROSITE" id="PS50157"/>
    </source>
</evidence>
<feature type="domain" description="C2H2-type" evidence="7">
    <location>
        <begin position="321"/>
        <end position="348"/>
    </location>
</feature>
<dbReference type="PROSITE" id="PS50157">
    <property type="entry name" value="ZINC_FINGER_C2H2_2"/>
    <property type="match status" value="6"/>
</dbReference>
<dbReference type="GO" id="GO:0000978">
    <property type="term" value="F:RNA polymerase II cis-regulatory region sequence-specific DNA binding"/>
    <property type="evidence" value="ECO:0007669"/>
    <property type="project" value="TreeGrafter"/>
</dbReference>
<name>A0A1S4G138_AEDAE</name>
<feature type="domain" description="C2H2-type" evidence="7">
    <location>
        <begin position="353"/>
        <end position="380"/>
    </location>
</feature>
<dbReference type="VEuPathDB" id="VectorBase:AAEL014211"/>